<dbReference type="EMBL" id="CP015453">
    <property type="protein sequence ID" value="AWH94881.1"/>
    <property type="molecule type" value="Genomic_DNA"/>
</dbReference>
<evidence type="ECO:0000313" key="3">
    <source>
        <dbReference type="Proteomes" id="UP000244903"/>
    </source>
</evidence>
<proteinExistence type="predicted"/>
<keyword evidence="3" id="KW-1185">Reference proteome</keyword>
<sequence length="140" mass="15255">MSDDPATPEDSSQGGSDPATRDRRSHGSRAGTTEGTATHLADIIGRAEPMENRPRASVVHEDETAKIVAFEFGEGHELGDHAAHHPILVQVLRGRVEFGLPDRTVDLLPGEMLHLTPMLRHSVRALERTTLTVTMLLPRA</sequence>
<feature type="compositionally biased region" description="Basic and acidic residues" evidence="1">
    <location>
        <begin position="48"/>
        <end position="59"/>
    </location>
</feature>
<evidence type="ECO:0000313" key="2">
    <source>
        <dbReference type="EMBL" id="AWH94881.1"/>
    </source>
</evidence>
<feature type="region of interest" description="Disordered" evidence="1">
    <location>
        <begin position="1"/>
        <end position="59"/>
    </location>
</feature>
<dbReference type="SUPFAM" id="SSF51182">
    <property type="entry name" value="RmlC-like cupins"/>
    <property type="match status" value="1"/>
</dbReference>
<evidence type="ECO:0008006" key="4">
    <source>
        <dbReference type="Google" id="ProtNLM"/>
    </source>
</evidence>
<dbReference type="KEGG" id="dpc:A6048_04550"/>
<gene>
    <name evidence="2" type="ORF">A6048_04550</name>
</gene>
<dbReference type="InterPro" id="IPR014710">
    <property type="entry name" value="RmlC-like_jellyroll"/>
</dbReference>
<dbReference type="CDD" id="cd02230">
    <property type="entry name" value="cupin_HP0902-like"/>
    <property type="match status" value="1"/>
</dbReference>
<dbReference type="InterPro" id="IPR011051">
    <property type="entry name" value="RmlC_Cupin_sf"/>
</dbReference>
<evidence type="ECO:0000256" key="1">
    <source>
        <dbReference type="SAM" id="MobiDB-lite"/>
    </source>
</evidence>
<accession>A0AAD0JSA7</accession>
<organism evidence="2 3">
    <name type="scientific">Dietzia psychralcaliphila</name>
    <dbReference type="NCBI Taxonomy" id="139021"/>
    <lineage>
        <taxon>Bacteria</taxon>
        <taxon>Bacillati</taxon>
        <taxon>Actinomycetota</taxon>
        <taxon>Actinomycetes</taxon>
        <taxon>Mycobacteriales</taxon>
        <taxon>Dietziaceae</taxon>
        <taxon>Dietzia</taxon>
    </lineage>
</organism>
<dbReference type="Gene3D" id="2.60.120.10">
    <property type="entry name" value="Jelly Rolls"/>
    <property type="match status" value="1"/>
</dbReference>
<dbReference type="AlphaFoldDB" id="A0AAD0JSA7"/>
<name>A0AAD0JSA7_9ACTN</name>
<protein>
    <recommendedName>
        <fullName evidence="4">AraC-like protein</fullName>
    </recommendedName>
</protein>
<dbReference type="Proteomes" id="UP000244903">
    <property type="component" value="Chromosome"/>
</dbReference>
<reference evidence="2 3" key="1">
    <citation type="submission" date="2016-04" db="EMBL/GenBank/DDBJ databases">
        <title>Complete genome sequence of the haloalkaliphilic hydrocarbon-degrading bacterium Dietzia psychralcaliphila ILA-1T, isolated from a drain of a fish product-processing plant.</title>
        <authorList>
            <person name="Zhao J."/>
            <person name="Hu B."/>
            <person name="Geng S."/>
            <person name="Nie Y."/>
            <person name="Tang Y."/>
        </authorList>
    </citation>
    <scope>NUCLEOTIDE SEQUENCE [LARGE SCALE GENOMIC DNA]</scope>
    <source>
        <strain evidence="2 3">ILA-1</strain>
    </source>
</reference>
<dbReference type="RefSeq" id="WP_107748581.1">
    <property type="nucleotide sequence ID" value="NZ_CP015453.1"/>
</dbReference>